<organism evidence="3 4">
    <name type="scientific">Phialophora macrospora</name>
    <dbReference type="NCBI Taxonomy" id="1851006"/>
    <lineage>
        <taxon>Eukaryota</taxon>
        <taxon>Fungi</taxon>
        <taxon>Dikarya</taxon>
        <taxon>Ascomycota</taxon>
        <taxon>Pezizomycotina</taxon>
        <taxon>Eurotiomycetes</taxon>
        <taxon>Chaetothyriomycetidae</taxon>
        <taxon>Chaetothyriales</taxon>
        <taxon>Herpotrichiellaceae</taxon>
        <taxon>Phialophora</taxon>
    </lineage>
</organism>
<proteinExistence type="predicted"/>
<dbReference type="NCBIfam" id="TIGR02452">
    <property type="entry name" value="TIGR02452 family protein"/>
    <property type="match status" value="1"/>
</dbReference>
<dbReference type="PANTHER" id="PTHR35596">
    <property type="entry name" value="DUF2263 DOMAIN-CONTAINING PROTEIN"/>
    <property type="match status" value="1"/>
</dbReference>
<dbReference type="HOGENOM" id="CLU_024412_0_0_1"/>
<feature type="compositionally biased region" description="Low complexity" evidence="1">
    <location>
        <begin position="1"/>
        <end position="22"/>
    </location>
</feature>
<dbReference type="Proteomes" id="UP000054266">
    <property type="component" value="Unassembled WGS sequence"/>
</dbReference>
<keyword evidence="4" id="KW-1185">Reference proteome</keyword>
<protein>
    <recommendedName>
        <fullName evidence="2">Microbial-type PARG catalytic domain-containing protein</fullName>
    </recommendedName>
</protein>
<accession>A0A0D2FGH9</accession>
<evidence type="ECO:0000313" key="4">
    <source>
        <dbReference type="Proteomes" id="UP000054266"/>
    </source>
</evidence>
<name>A0A0D2FGH9_9EURO</name>
<feature type="region of interest" description="Disordered" evidence="1">
    <location>
        <begin position="1"/>
        <end position="50"/>
    </location>
</feature>
<dbReference type="Gene3D" id="3.40.220.10">
    <property type="entry name" value="Leucine Aminopeptidase, subunit E, domain 1"/>
    <property type="match status" value="1"/>
</dbReference>
<dbReference type="InterPro" id="IPR012664">
    <property type="entry name" value="CHP02452"/>
</dbReference>
<dbReference type="PANTHER" id="PTHR35596:SF1">
    <property type="entry name" value="MICROBIAL-TYPE PARG CATALYTIC DOMAIN-CONTAINING PROTEIN"/>
    <property type="match status" value="1"/>
</dbReference>
<evidence type="ECO:0000256" key="1">
    <source>
        <dbReference type="SAM" id="MobiDB-lite"/>
    </source>
</evidence>
<dbReference type="STRING" id="5601.A0A0D2FGH9"/>
<dbReference type="InterPro" id="IPR043472">
    <property type="entry name" value="Macro_dom-like"/>
</dbReference>
<gene>
    <name evidence="3" type="ORF">PV04_06435</name>
</gene>
<dbReference type="AlphaFoldDB" id="A0A0D2FGH9"/>
<dbReference type="InterPro" id="IPR019261">
    <property type="entry name" value="PARG_cat_microbial"/>
</dbReference>
<reference evidence="3 4" key="1">
    <citation type="submission" date="2015-01" db="EMBL/GenBank/DDBJ databases">
        <title>The Genome Sequence of Capronia semiimmersa CBS27337.</title>
        <authorList>
            <consortium name="The Broad Institute Genomics Platform"/>
            <person name="Cuomo C."/>
            <person name="de Hoog S."/>
            <person name="Gorbushina A."/>
            <person name="Stielow B."/>
            <person name="Teixiera M."/>
            <person name="Abouelleil A."/>
            <person name="Chapman S.B."/>
            <person name="Priest M."/>
            <person name="Young S.K."/>
            <person name="Wortman J."/>
            <person name="Nusbaum C."/>
            <person name="Birren B."/>
        </authorList>
    </citation>
    <scope>NUCLEOTIDE SEQUENCE [LARGE SCALE GENOMIC DNA]</scope>
    <source>
        <strain evidence="3 4">CBS 27337</strain>
    </source>
</reference>
<evidence type="ECO:0000259" key="2">
    <source>
        <dbReference type="Pfam" id="PF10021"/>
    </source>
</evidence>
<sequence>MTAQPSSAINANTNNNTQPSSPLRQSKLSWSSDGRLKAQPPGSPKSEDRGELVKVAKETISVLPGLLLTRPDAKPDGYLYDKARTGPLDQRFCPKLAKTKVRVISSDTIDAALQLTPAPSDKPVCILNMANAIHAGGGFTTGALAQEEALCYRTSLHFTLKLRFYPLSDKAAIYSPTVLVIRDSLANGHTLLDCRDPRKLPVISVVSAAAVYQPSVACKLCQPKELSHNFYARGEDRDLMREKIRIILRTAIKNKHRKIVLGAFGCGAFRNPPKEVAGLFADVLQEPEFSGGWWEDVVFAVFNQGFAGKMNFEWFERELAGLMV</sequence>
<dbReference type="Pfam" id="PF10021">
    <property type="entry name" value="PARG_cat_microb"/>
    <property type="match status" value="1"/>
</dbReference>
<evidence type="ECO:0000313" key="3">
    <source>
        <dbReference type="EMBL" id="KIW67163.1"/>
    </source>
</evidence>
<feature type="domain" description="Microbial-type PARG catalytic" evidence="2">
    <location>
        <begin position="96"/>
        <end position="183"/>
    </location>
</feature>
<dbReference type="EMBL" id="KN846959">
    <property type="protein sequence ID" value="KIW67163.1"/>
    <property type="molecule type" value="Genomic_DNA"/>
</dbReference>
<dbReference type="SUPFAM" id="SSF52949">
    <property type="entry name" value="Macro domain-like"/>
    <property type="match status" value="1"/>
</dbReference>
<feature type="compositionally biased region" description="Polar residues" evidence="1">
    <location>
        <begin position="23"/>
        <end position="32"/>
    </location>
</feature>